<feature type="transmembrane region" description="Helical" evidence="9">
    <location>
        <begin position="468"/>
        <end position="488"/>
    </location>
</feature>
<dbReference type="PANTHER" id="PTHR42718">
    <property type="entry name" value="MAJOR FACILITATOR SUPERFAMILY MULTIDRUG TRANSPORTER MFSC"/>
    <property type="match status" value="1"/>
</dbReference>
<dbReference type="InterPro" id="IPR020846">
    <property type="entry name" value="MFS_dom"/>
</dbReference>
<comment type="caution">
    <text evidence="11">The sequence shown here is derived from an EMBL/GenBank/DDBJ whole genome shotgun (WGS) entry which is preliminary data.</text>
</comment>
<comment type="similarity">
    <text evidence="2">Belongs to the major facilitator superfamily. EmrB family.</text>
</comment>
<reference evidence="12" key="1">
    <citation type="journal article" date="2019" name="Int. J. Syst. Evol. Microbiol.">
        <title>The Global Catalogue of Microorganisms (GCM) 10K type strain sequencing project: providing services to taxonomists for standard genome sequencing and annotation.</title>
        <authorList>
            <consortium name="The Broad Institute Genomics Platform"/>
            <consortium name="The Broad Institute Genome Sequencing Center for Infectious Disease"/>
            <person name="Wu L."/>
            <person name="Ma J."/>
        </authorList>
    </citation>
    <scope>NUCLEOTIDE SEQUENCE [LARGE SCALE GENOMIC DNA]</scope>
    <source>
        <strain evidence="12">CCM 7043</strain>
    </source>
</reference>
<feature type="transmembrane region" description="Helical" evidence="9">
    <location>
        <begin position="217"/>
        <end position="236"/>
    </location>
</feature>
<feature type="transmembrane region" description="Helical" evidence="9">
    <location>
        <begin position="31"/>
        <end position="57"/>
    </location>
</feature>
<dbReference type="Pfam" id="PF07690">
    <property type="entry name" value="MFS_1"/>
    <property type="match status" value="1"/>
</dbReference>
<dbReference type="RefSeq" id="WP_344730013.1">
    <property type="nucleotide sequence ID" value="NZ_BAAAUS010000064.1"/>
</dbReference>
<feature type="transmembrane region" description="Helical" evidence="9">
    <location>
        <begin position="159"/>
        <end position="179"/>
    </location>
</feature>
<evidence type="ECO:0000256" key="9">
    <source>
        <dbReference type="SAM" id="Phobius"/>
    </source>
</evidence>
<evidence type="ECO:0000256" key="1">
    <source>
        <dbReference type="ARBA" id="ARBA00004651"/>
    </source>
</evidence>
<keyword evidence="4" id="KW-1003">Cell membrane</keyword>
<evidence type="ECO:0000313" key="12">
    <source>
        <dbReference type="Proteomes" id="UP001597114"/>
    </source>
</evidence>
<evidence type="ECO:0000256" key="8">
    <source>
        <dbReference type="SAM" id="MobiDB-lite"/>
    </source>
</evidence>
<dbReference type="InterPro" id="IPR036259">
    <property type="entry name" value="MFS_trans_sf"/>
</dbReference>
<gene>
    <name evidence="11" type="ORF">ACFSJD_31820</name>
</gene>
<dbReference type="Proteomes" id="UP001597114">
    <property type="component" value="Unassembled WGS sequence"/>
</dbReference>
<name>A0ABW4F4Y4_9PSEU</name>
<keyword evidence="5 9" id="KW-0812">Transmembrane</keyword>
<feature type="compositionally biased region" description="Polar residues" evidence="8">
    <location>
        <begin position="1"/>
        <end position="10"/>
    </location>
</feature>
<feature type="transmembrane region" description="Helical" evidence="9">
    <location>
        <begin position="376"/>
        <end position="397"/>
    </location>
</feature>
<keyword evidence="6 9" id="KW-1133">Transmembrane helix</keyword>
<dbReference type="CDD" id="cd17321">
    <property type="entry name" value="MFS_MMR_MDR_like"/>
    <property type="match status" value="1"/>
</dbReference>
<dbReference type="InterPro" id="IPR011701">
    <property type="entry name" value="MFS"/>
</dbReference>
<feature type="transmembrane region" description="Helical" evidence="9">
    <location>
        <begin position="287"/>
        <end position="310"/>
    </location>
</feature>
<keyword evidence="7 9" id="KW-0472">Membrane</keyword>
<dbReference type="InterPro" id="IPR004638">
    <property type="entry name" value="EmrB-like"/>
</dbReference>
<evidence type="ECO:0000256" key="6">
    <source>
        <dbReference type="ARBA" id="ARBA00022989"/>
    </source>
</evidence>
<proteinExistence type="inferred from homology"/>
<evidence type="ECO:0000313" key="11">
    <source>
        <dbReference type="EMBL" id="MFD1522123.1"/>
    </source>
</evidence>
<dbReference type="Gene3D" id="1.20.1720.10">
    <property type="entry name" value="Multidrug resistance protein D"/>
    <property type="match status" value="1"/>
</dbReference>
<feature type="transmembrane region" description="Helical" evidence="9">
    <location>
        <begin position="350"/>
        <end position="370"/>
    </location>
</feature>
<feature type="transmembrane region" description="Helical" evidence="9">
    <location>
        <begin position="248"/>
        <end position="266"/>
    </location>
</feature>
<feature type="transmembrane region" description="Helical" evidence="9">
    <location>
        <begin position="185"/>
        <end position="205"/>
    </location>
</feature>
<comment type="subcellular location">
    <subcellularLocation>
        <location evidence="1">Cell membrane</location>
        <topology evidence="1">Multi-pass membrane protein</topology>
    </subcellularLocation>
</comment>
<accession>A0ABW4F4Y4</accession>
<keyword evidence="3" id="KW-0813">Transport</keyword>
<feature type="transmembrane region" description="Helical" evidence="9">
    <location>
        <begin position="418"/>
        <end position="440"/>
    </location>
</feature>
<evidence type="ECO:0000256" key="4">
    <source>
        <dbReference type="ARBA" id="ARBA00022475"/>
    </source>
</evidence>
<organism evidence="11 12">
    <name type="scientific">Pseudonocardia yunnanensis</name>
    <dbReference type="NCBI Taxonomy" id="58107"/>
    <lineage>
        <taxon>Bacteria</taxon>
        <taxon>Bacillati</taxon>
        <taxon>Actinomycetota</taxon>
        <taxon>Actinomycetes</taxon>
        <taxon>Pseudonocardiales</taxon>
        <taxon>Pseudonocardiaceae</taxon>
        <taxon>Pseudonocardia</taxon>
    </lineage>
</organism>
<dbReference type="SUPFAM" id="SSF103473">
    <property type="entry name" value="MFS general substrate transporter"/>
    <property type="match status" value="1"/>
</dbReference>
<evidence type="ECO:0000259" key="10">
    <source>
        <dbReference type="PROSITE" id="PS50850"/>
    </source>
</evidence>
<evidence type="ECO:0000256" key="2">
    <source>
        <dbReference type="ARBA" id="ARBA00008537"/>
    </source>
</evidence>
<evidence type="ECO:0000256" key="3">
    <source>
        <dbReference type="ARBA" id="ARBA00022448"/>
    </source>
</evidence>
<sequence length="506" mass="53156">MNGSRGTSVDTPGETEETTDDRARSRYAWRVLSVVCLASLMSGLNNSSLTIALPAIVGSFDASVFETTWILLAYQLTNVSLMVFFGRLADLFGRRPMYMTGVALFTGASLLAGFAPSVGLLIACRVVQGIGTAMLITNSAALVTAAFPRRLLGQGLGIYMASFSLAQLLGPTLGGLLATELGWQWTFWSNVPVGVVCLLWGLRVMERVPRRRERLRIDPLGNLLVLVGLGALLLALSQVGTSGWDDPLVLGCLAVFVLAVPAFLLVERRVAEPVVDLRTFRDPVVGIGTLAGFLATVSRFAVVLLMGLYFQAVSGDTPAEAGLKVLPVAIASIIAAPLAGALLRHIAPRTVAVAACAFSLVGVTLLLFTISVDTPYPVLIGAVVVLGIGSGAFIPANSTAMLQDLPPDRLGITNAVRLMAQSSGVVISTAVALTLVAAPLPVALRPQLFDGSLSQVSPKALEDLVTGYRWAFGLMAVMSVLCLVASTVGRQVNAISRRAATTVPTR</sequence>
<feature type="transmembrane region" description="Helical" evidence="9">
    <location>
        <begin position="69"/>
        <end position="89"/>
    </location>
</feature>
<dbReference type="EMBL" id="JBHUCO010000044">
    <property type="protein sequence ID" value="MFD1522123.1"/>
    <property type="molecule type" value="Genomic_DNA"/>
</dbReference>
<dbReference type="Gene3D" id="1.20.1250.20">
    <property type="entry name" value="MFS general substrate transporter like domains"/>
    <property type="match status" value="1"/>
</dbReference>
<dbReference type="PRINTS" id="PR01036">
    <property type="entry name" value="TCRTETB"/>
</dbReference>
<feature type="region of interest" description="Disordered" evidence="8">
    <location>
        <begin position="1"/>
        <end position="21"/>
    </location>
</feature>
<evidence type="ECO:0000256" key="7">
    <source>
        <dbReference type="ARBA" id="ARBA00023136"/>
    </source>
</evidence>
<dbReference type="PANTHER" id="PTHR42718:SF9">
    <property type="entry name" value="MAJOR FACILITATOR SUPERFAMILY MULTIDRUG TRANSPORTER MFSC"/>
    <property type="match status" value="1"/>
</dbReference>
<keyword evidence="12" id="KW-1185">Reference proteome</keyword>
<dbReference type="NCBIfam" id="TIGR00711">
    <property type="entry name" value="efflux_EmrB"/>
    <property type="match status" value="1"/>
</dbReference>
<feature type="transmembrane region" description="Helical" evidence="9">
    <location>
        <begin position="129"/>
        <end position="147"/>
    </location>
</feature>
<feature type="domain" description="Major facilitator superfamily (MFS) profile" evidence="10">
    <location>
        <begin position="31"/>
        <end position="494"/>
    </location>
</feature>
<feature type="transmembrane region" description="Helical" evidence="9">
    <location>
        <begin position="322"/>
        <end position="343"/>
    </location>
</feature>
<evidence type="ECO:0000256" key="5">
    <source>
        <dbReference type="ARBA" id="ARBA00022692"/>
    </source>
</evidence>
<protein>
    <submittedName>
        <fullName evidence="11">MFS transporter</fullName>
    </submittedName>
</protein>
<feature type="transmembrane region" description="Helical" evidence="9">
    <location>
        <begin position="101"/>
        <end position="123"/>
    </location>
</feature>
<dbReference type="PROSITE" id="PS50850">
    <property type="entry name" value="MFS"/>
    <property type="match status" value="1"/>
</dbReference>